<sequence length="653" mass="72807">MSISADKELYTCNGCGDLIKKKRARISCNVCVDFNLCSNCYVINYFSKPHIKSHASTIIRESGQITCSKVKSNPSPHLEISEKISVPPVEKQRKYSEIPTANWGALWNVMKAPLVKRDVASTKTLDKIEASDFQQARLRNNSTSPLSSSPGLTLSQLVVEGQTQDVESPGPIYFCPDQWEPFFGDDNSPSSIFVALMSSIFNRLDEKRTGYLTPETYSEFLDIQGYPLQANIWKMALAKAAGASSKDIADLELGLYFSQHSISHILIARPAEPKKTKAHSKKLSNSAINEKMPLLLRQGFIDICAYDYLVDPSLAYQYLINVLQELKVWKELGDLPRSTLPTSPKIQILPYQPEIEKMPLETPKIMCEEVVSLATPKTGYEEAVSLVSPKTEGEESVSLATPKTDYEDVVLLVTPKIISEEVVSLVSPKTGYEESVSLVSPKTGYEEAVSLVSPKTEGEESLSLETPKTDYEDVVLLVTPKTAYEEAVSLVSPKTDYEESVSLAIPKIEYEDEFKPTFQSHQRNNQLKIAVVGEMEEKSKSALFQKNIPDDELLSPKFTTELQKDLSPQYNIQTRRSFSKKTPRLSVLNSKLIVNTDFSRTWLSTASALSACDPQRRKVETIVEAYEHVRANSVCLDTMPIFRDTGLSGKSTL</sequence>
<evidence type="ECO:0000259" key="5">
    <source>
        <dbReference type="PROSITE" id="PS50135"/>
    </source>
</evidence>
<reference evidence="6 7" key="1">
    <citation type="journal article" date="2018" name="BMC Genomics">
        <title>Comparative genome analyses reveal sequence features reflecting distinct modes of host-adaptation between dicot and monocot powdery mildew.</title>
        <authorList>
            <person name="Wu Y."/>
            <person name="Ma X."/>
            <person name="Pan Z."/>
            <person name="Kale S.D."/>
            <person name="Song Y."/>
            <person name="King H."/>
            <person name="Zhang Q."/>
            <person name="Presley C."/>
            <person name="Deng X."/>
            <person name="Wei C.I."/>
            <person name="Xiao S."/>
        </authorList>
    </citation>
    <scope>NUCLEOTIDE SEQUENCE [LARGE SCALE GENOMIC DNA]</scope>
    <source>
        <strain evidence="6">UMSG1</strain>
    </source>
</reference>
<dbReference type="CDD" id="cd02249">
    <property type="entry name" value="ZZ"/>
    <property type="match status" value="1"/>
</dbReference>
<dbReference type="EMBL" id="MCBS01024022">
    <property type="protein sequence ID" value="RKF74331.1"/>
    <property type="molecule type" value="Genomic_DNA"/>
</dbReference>
<gene>
    <name evidence="6" type="ORF">GcM1_240115</name>
</gene>
<comment type="caution">
    <text evidence="6">The sequence shown here is derived from an EMBL/GenBank/DDBJ whole genome shotgun (WGS) entry which is preliminary data.</text>
</comment>
<evidence type="ECO:0000313" key="7">
    <source>
        <dbReference type="Proteomes" id="UP000285326"/>
    </source>
</evidence>
<keyword evidence="3" id="KW-0862">Zinc</keyword>
<proteinExistence type="predicted"/>
<dbReference type="PROSITE" id="PS50135">
    <property type="entry name" value="ZF_ZZ_2"/>
    <property type="match status" value="1"/>
</dbReference>
<keyword evidence="2 4" id="KW-0863">Zinc-finger</keyword>
<dbReference type="SUPFAM" id="SSF57850">
    <property type="entry name" value="RING/U-box"/>
    <property type="match status" value="1"/>
</dbReference>
<dbReference type="Gene3D" id="3.30.60.90">
    <property type="match status" value="1"/>
</dbReference>
<dbReference type="GO" id="GO:0008270">
    <property type="term" value="F:zinc ion binding"/>
    <property type="evidence" value="ECO:0007669"/>
    <property type="project" value="UniProtKB-KW"/>
</dbReference>
<dbReference type="Pfam" id="PF24355">
    <property type="entry name" value="DUF7514"/>
    <property type="match status" value="1"/>
</dbReference>
<dbReference type="InterPro" id="IPR043145">
    <property type="entry name" value="Znf_ZZ_sf"/>
</dbReference>
<evidence type="ECO:0000256" key="2">
    <source>
        <dbReference type="ARBA" id="ARBA00022771"/>
    </source>
</evidence>
<dbReference type="Pfam" id="PF00569">
    <property type="entry name" value="ZZ"/>
    <property type="match status" value="1"/>
</dbReference>
<evidence type="ECO:0000256" key="1">
    <source>
        <dbReference type="ARBA" id="ARBA00022723"/>
    </source>
</evidence>
<dbReference type="Proteomes" id="UP000285326">
    <property type="component" value="Unassembled WGS sequence"/>
</dbReference>
<dbReference type="InterPro" id="IPR055936">
    <property type="entry name" value="DUF7514"/>
</dbReference>
<name>A0A420III4_9PEZI</name>
<dbReference type="AlphaFoldDB" id="A0A420III4"/>
<evidence type="ECO:0000313" key="6">
    <source>
        <dbReference type="EMBL" id="RKF74331.1"/>
    </source>
</evidence>
<dbReference type="InterPro" id="IPR000433">
    <property type="entry name" value="Znf_ZZ"/>
</dbReference>
<dbReference type="SMART" id="SM00291">
    <property type="entry name" value="ZnF_ZZ"/>
    <property type="match status" value="1"/>
</dbReference>
<feature type="domain" description="ZZ-type" evidence="5">
    <location>
        <begin position="7"/>
        <end position="64"/>
    </location>
</feature>
<evidence type="ECO:0000256" key="4">
    <source>
        <dbReference type="PROSITE-ProRule" id="PRU00228"/>
    </source>
</evidence>
<evidence type="ECO:0000256" key="3">
    <source>
        <dbReference type="ARBA" id="ARBA00022833"/>
    </source>
</evidence>
<organism evidence="6 7">
    <name type="scientific">Golovinomyces cichoracearum</name>
    <dbReference type="NCBI Taxonomy" id="62708"/>
    <lineage>
        <taxon>Eukaryota</taxon>
        <taxon>Fungi</taxon>
        <taxon>Dikarya</taxon>
        <taxon>Ascomycota</taxon>
        <taxon>Pezizomycotina</taxon>
        <taxon>Leotiomycetes</taxon>
        <taxon>Erysiphales</taxon>
        <taxon>Erysiphaceae</taxon>
        <taxon>Golovinomyces</taxon>
    </lineage>
</organism>
<protein>
    <recommendedName>
        <fullName evidence="5">ZZ-type domain-containing protein</fullName>
    </recommendedName>
</protein>
<accession>A0A420III4</accession>
<keyword evidence="1" id="KW-0479">Metal-binding</keyword>